<dbReference type="Pfam" id="PF01277">
    <property type="entry name" value="Oleosin"/>
    <property type="match status" value="1"/>
</dbReference>
<dbReference type="GO" id="GO:0016020">
    <property type="term" value="C:membrane"/>
    <property type="evidence" value="ECO:0007669"/>
    <property type="project" value="UniProtKB-SubCell"/>
</dbReference>
<gene>
    <name evidence="9" type="ORF">D0Y65_050056</name>
</gene>
<protein>
    <recommendedName>
        <fullName evidence="7">Oleosin</fullName>
    </recommendedName>
</protein>
<evidence type="ECO:0000256" key="1">
    <source>
        <dbReference type="ARBA" id="ARBA00002582"/>
    </source>
</evidence>
<evidence type="ECO:0000256" key="3">
    <source>
        <dbReference type="ARBA" id="ARBA00022677"/>
    </source>
</evidence>
<dbReference type="InterPro" id="IPR000136">
    <property type="entry name" value="Oleosin"/>
</dbReference>
<feature type="transmembrane region" description="Helical" evidence="8">
    <location>
        <begin position="103"/>
        <end position="132"/>
    </location>
</feature>
<dbReference type="EMBL" id="QZWG01000019">
    <property type="protein sequence ID" value="RZB45832.1"/>
    <property type="molecule type" value="Genomic_DNA"/>
</dbReference>
<evidence type="ECO:0000256" key="8">
    <source>
        <dbReference type="SAM" id="Phobius"/>
    </source>
</evidence>
<name>A0A445FAH8_GLYSO</name>
<dbReference type="GO" id="GO:0012511">
    <property type="term" value="C:monolayer-surrounded lipid storage body"/>
    <property type="evidence" value="ECO:0007669"/>
    <property type="project" value="InterPro"/>
</dbReference>
<dbReference type="GO" id="GO:0010344">
    <property type="term" value="P:seed oilbody biogenesis"/>
    <property type="evidence" value="ECO:0007669"/>
    <property type="project" value="TreeGrafter"/>
</dbReference>
<comment type="similarity">
    <text evidence="2 7">Belongs to the oleosin family.</text>
</comment>
<keyword evidence="3 7" id="KW-0551">Lipid droplet</keyword>
<keyword evidence="4 8" id="KW-0812">Transmembrane</keyword>
<dbReference type="PANTHER" id="PTHR33203">
    <property type="entry name" value="OLEOSIN"/>
    <property type="match status" value="1"/>
</dbReference>
<organism evidence="9 10">
    <name type="scientific">Glycine soja</name>
    <name type="common">Wild soybean</name>
    <dbReference type="NCBI Taxonomy" id="3848"/>
    <lineage>
        <taxon>Eukaryota</taxon>
        <taxon>Viridiplantae</taxon>
        <taxon>Streptophyta</taxon>
        <taxon>Embryophyta</taxon>
        <taxon>Tracheophyta</taxon>
        <taxon>Spermatophyta</taxon>
        <taxon>Magnoliopsida</taxon>
        <taxon>eudicotyledons</taxon>
        <taxon>Gunneridae</taxon>
        <taxon>Pentapetalae</taxon>
        <taxon>rosids</taxon>
        <taxon>fabids</taxon>
        <taxon>Fabales</taxon>
        <taxon>Fabaceae</taxon>
        <taxon>Papilionoideae</taxon>
        <taxon>50 kb inversion clade</taxon>
        <taxon>NPAAA clade</taxon>
        <taxon>indigoferoid/millettioid clade</taxon>
        <taxon>Phaseoleae</taxon>
        <taxon>Glycine</taxon>
        <taxon>Glycine subgen. Soja</taxon>
    </lineage>
</organism>
<evidence type="ECO:0000256" key="7">
    <source>
        <dbReference type="RuleBase" id="RU000540"/>
    </source>
</evidence>
<evidence type="ECO:0000256" key="5">
    <source>
        <dbReference type="ARBA" id="ARBA00022989"/>
    </source>
</evidence>
<feature type="transmembrane region" description="Helical" evidence="8">
    <location>
        <begin position="71"/>
        <end position="97"/>
    </location>
</feature>
<evidence type="ECO:0000313" key="10">
    <source>
        <dbReference type="Proteomes" id="UP000289340"/>
    </source>
</evidence>
<comment type="function">
    <text evidence="1">May have a structural role to stabilize the lipid body during desiccation of the seed by preventing coalescence of the oil. Probably interacts with both lipid and phospholipid moieties of lipid bodies. May also provide recognition signals for specific lipase anchorage in lipolysis during seedling growth.</text>
</comment>
<dbReference type="PROSITE" id="PS00811">
    <property type="entry name" value="OLEOSINS"/>
    <property type="match status" value="1"/>
</dbReference>
<evidence type="ECO:0000256" key="6">
    <source>
        <dbReference type="ARBA" id="ARBA00023136"/>
    </source>
</evidence>
<dbReference type="AlphaFoldDB" id="A0A445FAH8"/>
<evidence type="ECO:0000313" key="9">
    <source>
        <dbReference type="EMBL" id="RZB45832.1"/>
    </source>
</evidence>
<dbReference type="Proteomes" id="UP000289340">
    <property type="component" value="Chromosome 19"/>
</dbReference>
<comment type="subcellular location">
    <subcellularLocation>
        <location evidence="7">Lipid droplet</location>
    </subcellularLocation>
    <subcellularLocation>
        <location evidence="7">Membrane</location>
        <topology evidence="7">Multi-pass membrane protein</topology>
    </subcellularLocation>
</comment>
<evidence type="ECO:0000256" key="2">
    <source>
        <dbReference type="ARBA" id="ARBA00010858"/>
    </source>
</evidence>
<evidence type="ECO:0000256" key="4">
    <source>
        <dbReference type="ARBA" id="ARBA00022692"/>
    </source>
</evidence>
<dbReference type="GO" id="GO:0050826">
    <property type="term" value="P:response to freezing"/>
    <property type="evidence" value="ECO:0007669"/>
    <property type="project" value="TreeGrafter"/>
</dbReference>
<keyword evidence="5 8" id="KW-1133">Transmembrane helix</keyword>
<dbReference type="GO" id="GO:0019915">
    <property type="term" value="P:lipid storage"/>
    <property type="evidence" value="ECO:0007669"/>
    <property type="project" value="TreeGrafter"/>
</dbReference>
<keyword evidence="10" id="KW-1185">Reference proteome</keyword>
<keyword evidence="6 8" id="KW-0472">Membrane</keyword>
<dbReference type="PANTHER" id="PTHR33203:SF63">
    <property type="entry name" value="OLEOSIN 18.2 KDA"/>
    <property type="match status" value="1"/>
</dbReference>
<proteinExistence type="inferred from homology"/>
<sequence length="274" mass="29155">MAEVRSQQPQHVQVHASTTHTPQQYRYYQGGAKTQHHGGEGGGVMSLFPEISLTGSQLLALLAGVPLGGMLLLLSGVSLIASLVGLAVATPLFIFFSPVLVPAAFVIGMAVTAVLAAGACGLVGLVSFSWLVNCLRQMPRGTTTKTTMMRPEQAKRHVADMEEYVGKKTKDVGQDIQTRAHAQGTTGMLGLWVWVFDAVLVVVWVWVFDAVLVVVWVFGVGLAASGDLVEQDWTGKIGSDPTSHHKHSAIFNGDDATRVYQNSDGVKSAATDGE</sequence>
<accession>A0A445FAH8</accession>
<reference evidence="9 10" key="1">
    <citation type="submission" date="2018-09" db="EMBL/GenBank/DDBJ databases">
        <title>A high-quality reference genome of wild soybean provides a powerful tool to mine soybean genomes.</title>
        <authorList>
            <person name="Xie M."/>
            <person name="Chung C.Y.L."/>
            <person name="Li M.-W."/>
            <person name="Wong F.-L."/>
            <person name="Chan T.-F."/>
            <person name="Lam H.-M."/>
        </authorList>
    </citation>
    <scope>NUCLEOTIDE SEQUENCE [LARGE SCALE GENOMIC DNA]</scope>
    <source>
        <strain evidence="10">cv. W05</strain>
        <tissue evidence="9">Hypocotyl of etiolated seedlings</tissue>
    </source>
</reference>
<comment type="caution">
    <text evidence="9">The sequence shown here is derived from an EMBL/GenBank/DDBJ whole genome shotgun (WGS) entry which is preliminary data.</text>
</comment>